<dbReference type="CDD" id="cd22584">
    <property type="entry name" value="Rcat_RBR_unk"/>
    <property type="match status" value="1"/>
</dbReference>
<evidence type="ECO:0000256" key="7">
    <source>
        <dbReference type="ARBA" id="ARBA00022786"/>
    </source>
</evidence>
<dbReference type="SUPFAM" id="SSF57850">
    <property type="entry name" value="RING/U-box"/>
    <property type="match status" value="2"/>
</dbReference>
<dbReference type="Gene3D" id="3.30.40.10">
    <property type="entry name" value="Zinc/RING finger domain, C3HC4 (zinc finger)"/>
    <property type="match status" value="1"/>
</dbReference>
<dbReference type="InterPro" id="IPR017907">
    <property type="entry name" value="Znf_RING_CS"/>
</dbReference>
<keyword evidence="8" id="KW-0862">Zinc</keyword>
<dbReference type="InterPro" id="IPR013083">
    <property type="entry name" value="Znf_RING/FYVE/PHD"/>
</dbReference>
<dbReference type="Gene3D" id="1.20.120.1750">
    <property type="match status" value="1"/>
</dbReference>
<dbReference type="GO" id="GO:0061630">
    <property type="term" value="F:ubiquitin protein ligase activity"/>
    <property type="evidence" value="ECO:0007669"/>
    <property type="project" value="UniProtKB-EC"/>
</dbReference>
<dbReference type="EMBL" id="ML986588">
    <property type="protein sequence ID" value="KAF2267906.1"/>
    <property type="molecule type" value="Genomic_DNA"/>
</dbReference>
<dbReference type="EC" id="2.3.2.31" evidence="2"/>
<evidence type="ECO:0000256" key="8">
    <source>
        <dbReference type="ARBA" id="ARBA00022833"/>
    </source>
</evidence>
<dbReference type="PROSITE" id="PS51873">
    <property type="entry name" value="TRIAD"/>
    <property type="match status" value="1"/>
</dbReference>
<comment type="catalytic activity">
    <reaction evidence="1">
        <text>[E2 ubiquitin-conjugating enzyme]-S-ubiquitinyl-L-cysteine + [acceptor protein]-L-lysine = [E2 ubiquitin-conjugating enzyme]-L-cysteine + [acceptor protein]-N(6)-ubiquitinyl-L-lysine.</text>
        <dbReference type="EC" id="2.3.2.31"/>
    </reaction>
</comment>
<feature type="domain" description="RING-type" evidence="10">
    <location>
        <begin position="68"/>
        <end position="272"/>
    </location>
</feature>
<sequence length="463" mass="52410">MATRPSLRRTSTVKLPPTNAVPVTRTPSLSVRDSHYGSAQRRSTGGLLANLFKPPPRPANTVLHKEIPRVECLVCMNDDLPANKTAKLACGHRMCYACLKRQFQLSVSDPQHMPPTCCTAEHIPLKHVERLLDDKFKKLWNKKYQEYTTENRLYCPTKGCGEWIKPGRIRMDFTYGRKYARCGHCNTKVCVQCNGKFHPRRECPKDEETNQLVQMAKEKGWQRCYSCKALVELKEGCNHMTCRCTAQFCMVCAAPWKTCNCPWFNYSHLDEEDRLNDMRVPYIPQPEIEVVELRAEPVPPAVRRTSTRVRRRGDSSLERAGEALAAHLQAQLMLDPTPTPSEIRRSDPQVQVYGLGNSGSHHMNDSYTMRPLATSAARTAVRNSTPRFFSRRTVRELARPMHSPAPVTASTMAGLSRDGTKRGANRVGTWLNHIELDAEAIATAPRHVEVDEWRVEGSMVGID</sequence>
<keyword evidence="7" id="KW-0833">Ubl conjugation pathway</keyword>
<dbReference type="Proteomes" id="UP000800093">
    <property type="component" value="Unassembled WGS sequence"/>
</dbReference>
<keyword evidence="3" id="KW-0808">Transferase</keyword>
<keyword evidence="4" id="KW-0479">Metal-binding</keyword>
<evidence type="ECO:0000259" key="10">
    <source>
        <dbReference type="PROSITE" id="PS51873"/>
    </source>
</evidence>
<dbReference type="GO" id="GO:0008270">
    <property type="term" value="F:zinc ion binding"/>
    <property type="evidence" value="ECO:0007669"/>
    <property type="project" value="UniProtKB-KW"/>
</dbReference>
<keyword evidence="5" id="KW-0677">Repeat</keyword>
<dbReference type="InterPro" id="IPR031127">
    <property type="entry name" value="E3_UB_ligase_RBR"/>
</dbReference>
<dbReference type="PROSITE" id="PS00518">
    <property type="entry name" value="ZF_RING_1"/>
    <property type="match status" value="1"/>
</dbReference>
<evidence type="ECO:0000256" key="5">
    <source>
        <dbReference type="ARBA" id="ARBA00022737"/>
    </source>
</evidence>
<evidence type="ECO:0000256" key="6">
    <source>
        <dbReference type="ARBA" id="ARBA00022771"/>
    </source>
</evidence>
<accession>A0A9P4KGW0</accession>
<gene>
    <name evidence="11" type="ORF">CC78DRAFT_31971</name>
</gene>
<dbReference type="CDD" id="cd20335">
    <property type="entry name" value="BRcat_RBR"/>
    <property type="match status" value="1"/>
</dbReference>
<name>A0A9P4KGW0_9PLEO</name>
<evidence type="ECO:0000313" key="11">
    <source>
        <dbReference type="EMBL" id="KAF2267906.1"/>
    </source>
</evidence>
<dbReference type="GO" id="GO:0016567">
    <property type="term" value="P:protein ubiquitination"/>
    <property type="evidence" value="ECO:0007669"/>
    <property type="project" value="InterPro"/>
</dbReference>
<evidence type="ECO:0000256" key="3">
    <source>
        <dbReference type="ARBA" id="ARBA00022679"/>
    </source>
</evidence>
<dbReference type="PANTHER" id="PTHR11685">
    <property type="entry name" value="RBR FAMILY RING FINGER AND IBR DOMAIN-CONTAINING"/>
    <property type="match status" value="1"/>
</dbReference>
<keyword evidence="6" id="KW-0863">Zinc-finger</keyword>
<evidence type="ECO:0000256" key="9">
    <source>
        <dbReference type="SAM" id="MobiDB-lite"/>
    </source>
</evidence>
<evidence type="ECO:0000313" key="12">
    <source>
        <dbReference type="Proteomes" id="UP000800093"/>
    </source>
</evidence>
<reference evidence="12" key="1">
    <citation type="journal article" date="2020" name="Stud. Mycol.">
        <title>101 Dothideomycetes genomes: A test case for predicting lifestyles and emergence of pathogens.</title>
        <authorList>
            <person name="Haridas S."/>
            <person name="Albert R."/>
            <person name="Binder M."/>
            <person name="Bloem J."/>
            <person name="LaButti K."/>
            <person name="Salamov A."/>
            <person name="Andreopoulos B."/>
            <person name="Baker S."/>
            <person name="Barry K."/>
            <person name="Bills G."/>
            <person name="Bluhm B."/>
            <person name="Cannon C."/>
            <person name="Castanera R."/>
            <person name="Culley D."/>
            <person name="Daum C."/>
            <person name="Ezra D."/>
            <person name="Gonzalez J."/>
            <person name="Henrissat B."/>
            <person name="Kuo A."/>
            <person name="Liang C."/>
            <person name="Lipzen A."/>
            <person name="Lutzoni F."/>
            <person name="Magnuson J."/>
            <person name="Mondo S."/>
            <person name="Nolan M."/>
            <person name="Ohm R."/>
            <person name="Pangilinan J."/>
            <person name="Park H.-J."/>
            <person name="Ramirez L."/>
            <person name="Alfaro M."/>
            <person name="Sun H."/>
            <person name="Tritt A."/>
            <person name="Yoshinaga Y."/>
            <person name="Zwiers L.-H."/>
            <person name="Turgeon B."/>
            <person name="Goodwin S."/>
            <person name="Spatafora J."/>
            <person name="Crous P."/>
            <person name="Grigoriev I."/>
        </authorList>
    </citation>
    <scope>NUCLEOTIDE SEQUENCE [LARGE SCALE GENOMIC DNA]</scope>
    <source>
        <strain evidence="12">CBS 304.66</strain>
    </source>
</reference>
<protein>
    <recommendedName>
        <fullName evidence="2">RBR-type E3 ubiquitin transferase</fullName>
        <ecNumber evidence="2">2.3.2.31</ecNumber>
    </recommendedName>
</protein>
<evidence type="ECO:0000256" key="1">
    <source>
        <dbReference type="ARBA" id="ARBA00001798"/>
    </source>
</evidence>
<dbReference type="Pfam" id="PF01485">
    <property type="entry name" value="IBR"/>
    <property type="match status" value="1"/>
</dbReference>
<dbReference type="AlphaFoldDB" id="A0A9P4KGW0"/>
<keyword evidence="12" id="KW-1185">Reference proteome</keyword>
<dbReference type="InterPro" id="IPR044066">
    <property type="entry name" value="TRIAD_supradom"/>
</dbReference>
<dbReference type="OrthoDB" id="9977870at2759"/>
<evidence type="ECO:0000256" key="2">
    <source>
        <dbReference type="ARBA" id="ARBA00012251"/>
    </source>
</evidence>
<feature type="region of interest" description="Disordered" evidence="9">
    <location>
        <begin position="1"/>
        <end position="40"/>
    </location>
</feature>
<dbReference type="InterPro" id="IPR002867">
    <property type="entry name" value="IBR_dom"/>
</dbReference>
<comment type="caution">
    <text evidence="11">The sequence shown here is derived from an EMBL/GenBank/DDBJ whole genome shotgun (WGS) entry which is preliminary data.</text>
</comment>
<organism evidence="11 12">
    <name type="scientific">Lojkania enalia</name>
    <dbReference type="NCBI Taxonomy" id="147567"/>
    <lineage>
        <taxon>Eukaryota</taxon>
        <taxon>Fungi</taxon>
        <taxon>Dikarya</taxon>
        <taxon>Ascomycota</taxon>
        <taxon>Pezizomycotina</taxon>
        <taxon>Dothideomycetes</taxon>
        <taxon>Pleosporomycetidae</taxon>
        <taxon>Pleosporales</taxon>
        <taxon>Pleosporales incertae sedis</taxon>
        <taxon>Lojkania</taxon>
    </lineage>
</organism>
<evidence type="ECO:0000256" key="4">
    <source>
        <dbReference type="ARBA" id="ARBA00022723"/>
    </source>
</evidence>
<proteinExistence type="predicted"/>